<dbReference type="Pfam" id="PF00771">
    <property type="entry name" value="FHIPEP"/>
    <property type="match status" value="1"/>
</dbReference>
<keyword evidence="3 7" id="KW-1003">Cell membrane</keyword>
<protein>
    <recommendedName>
        <fullName evidence="7">Flagellar biosynthesis protein FlhA</fullName>
    </recommendedName>
</protein>
<dbReference type="NCBIfam" id="TIGR01398">
    <property type="entry name" value="FlhA"/>
    <property type="match status" value="1"/>
</dbReference>
<evidence type="ECO:0000256" key="3">
    <source>
        <dbReference type="ARBA" id="ARBA00022475"/>
    </source>
</evidence>
<evidence type="ECO:0000256" key="1">
    <source>
        <dbReference type="ARBA" id="ARBA00004651"/>
    </source>
</evidence>
<dbReference type="AlphaFoldDB" id="A0A177L913"/>
<keyword evidence="7" id="KW-0653">Protein transport</keyword>
<name>A0A177L913_9BACI</name>
<evidence type="ECO:0000256" key="5">
    <source>
        <dbReference type="ARBA" id="ARBA00022989"/>
    </source>
</evidence>
<dbReference type="InterPro" id="IPR001712">
    <property type="entry name" value="T3SS_FHIPEP"/>
</dbReference>
<reference evidence="8 9" key="1">
    <citation type="submission" date="2016-01" db="EMBL/GenBank/DDBJ databases">
        <title>Investigation of taxonomic status of Bacillus aminovorans.</title>
        <authorList>
            <person name="Verma A."/>
            <person name="Pal Y."/>
            <person name="Krishnamurthi S."/>
        </authorList>
    </citation>
    <scope>NUCLEOTIDE SEQUENCE [LARGE SCALE GENOMIC DNA]</scope>
    <source>
        <strain evidence="8 9">DSM 1314</strain>
    </source>
</reference>
<dbReference type="Gene3D" id="1.10.8.540">
    <property type="entry name" value="FHIPEP family, domain 3"/>
    <property type="match status" value="1"/>
</dbReference>
<dbReference type="Proteomes" id="UP000076935">
    <property type="component" value="Unassembled WGS sequence"/>
</dbReference>
<keyword evidence="8" id="KW-0969">Cilium</keyword>
<keyword evidence="8" id="KW-0966">Cell projection</keyword>
<keyword evidence="6 7" id="KW-0472">Membrane</keyword>
<comment type="function">
    <text evidence="7">Required for formation of the rod structure of the flagellar apparatus. Together with FliI and FliH, may constitute the export apparatus of flagellin.</text>
</comment>
<comment type="similarity">
    <text evidence="2 7">Belongs to the FHIPEP (flagella/HR/invasion proteins export pore) family.</text>
</comment>
<keyword evidence="7" id="KW-1005">Bacterial flagellum biogenesis</keyword>
<dbReference type="GO" id="GO:0044780">
    <property type="term" value="P:bacterial-type flagellum assembly"/>
    <property type="evidence" value="ECO:0007669"/>
    <property type="project" value="InterPro"/>
</dbReference>
<dbReference type="RefSeq" id="WP_063964921.1">
    <property type="nucleotide sequence ID" value="NZ_JBCNAN010000043.1"/>
</dbReference>
<dbReference type="PANTHER" id="PTHR30161:SF1">
    <property type="entry name" value="FLAGELLAR BIOSYNTHESIS PROTEIN FLHA-RELATED"/>
    <property type="match status" value="1"/>
</dbReference>
<keyword evidence="9" id="KW-1185">Reference proteome</keyword>
<organism evidence="8 9">
    <name type="scientific">Domibacillus aminovorans</name>
    <dbReference type="NCBI Taxonomy" id="29332"/>
    <lineage>
        <taxon>Bacteria</taxon>
        <taxon>Bacillati</taxon>
        <taxon>Bacillota</taxon>
        <taxon>Bacilli</taxon>
        <taxon>Bacillales</taxon>
        <taxon>Bacillaceae</taxon>
        <taxon>Domibacillus</taxon>
    </lineage>
</organism>
<dbReference type="InterPro" id="IPR006301">
    <property type="entry name" value="FlhA"/>
</dbReference>
<dbReference type="STRING" id="29332.AWH48_10910"/>
<dbReference type="GO" id="GO:0005886">
    <property type="term" value="C:plasma membrane"/>
    <property type="evidence" value="ECO:0007669"/>
    <property type="project" value="UniProtKB-SubCell"/>
</dbReference>
<evidence type="ECO:0000256" key="4">
    <source>
        <dbReference type="ARBA" id="ARBA00022692"/>
    </source>
</evidence>
<evidence type="ECO:0000256" key="2">
    <source>
        <dbReference type="ARBA" id="ARBA00008835"/>
    </source>
</evidence>
<dbReference type="PROSITE" id="PS00994">
    <property type="entry name" value="FHIPEP"/>
    <property type="match status" value="1"/>
</dbReference>
<proteinExistence type="inferred from homology"/>
<dbReference type="EMBL" id="LQWY01000012">
    <property type="protein sequence ID" value="OAH62073.1"/>
    <property type="molecule type" value="Genomic_DNA"/>
</dbReference>
<dbReference type="GO" id="GO:0009306">
    <property type="term" value="P:protein secretion"/>
    <property type="evidence" value="ECO:0007669"/>
    <property type="project" value="InterPro"/>
</dbReference>
<evidence type="ECO:0000313" key="8">
    <source>
        <dbReference type="EMBL" id="OAH62073.1"/>
    </source>
</evidence>
<accession>A0A177L913</accession>
<evidence type="ECO:0000256" key="7">
    <source>
        <dbReference type="RuleBase" id="RU364093"/>
    </source>
</evidence>
<feature type="transmembrane region" description="Helical" evidence="7">
    <location>
        <begin position="52"/>
        <end position="72"/>
    </location>
</feature>
<dbReference type="InterPro" id="IPR042193">
    <property type="entry name" value="FHIPEP_3"/>
</dbReference>
<dbReference type="PANTHER" id="PTHR30161">
    <property type="entry name" value="FLAGELLAR EXPORT PROTEIN, MEMBRANE FLHA SUBUNIT-RELATED"/>
    <property type="match status" value="1"/>
</dbReference>
<feature type="transmembrane region" description="Helical" evidence="7">
    <location>
        <begin position="188"/>
        <end position="210"/>
    </location>
</feature>
<feature type="transmembrane region" description="Helical" evidence="7">
    <location>
        <begin position="27"/>
        <end position="45"/>
    </location>
</feature>
<keyword evidence="7" id="KW-0813">Transport</keyword>
<evidence type="ECO:0000256" key="6">
    <source>
        <dbReference type="ARBA" id="ARBA00023136"/>
    </source>
</evidence>
<dbReference type="InterPro" id="IPR042194">
    <property type="entry name" value="FHIPEP_1"/>
</dbReference>
<dbReference type="PIRSF" id="PIRSF005419">
    <property type="entry name" value="FlhA"/>
    <property type="match status" value="1"/>
</dbReference>
<keyword evidence="8" id="KW-0282">Flagellum</keyword>
<feature type="transmembrane region" description="Helical" evidence="7">
    <location>
        <begin position="264"/>
        <end position="284"/>
    </location>
</feature>
<feature type="transmembrane region" description="Helical" evidence="7">
    <location>
        <begin position="92"/>
        <end position="119"/>
    </location>
</feature>
<feature type="transmembrane region" description="Helical" evidence="7">
    <location>
        <begin position="5"/>
        <end position="21"/>
    </location>
</feature>
<comment type="caution">
    <text evidence="8">The sequence shown here is derived from an EMBL/GenBank/DDBJ whole genome shotgun (WGS) entry which is preliminary data.</text>
</comment>
<keyword evidence="7" id="KW-1006">Bacterial flagellum protein export</keyword>
<dbReference type="PRINTS" id="PR00949">
    <property type="entry name" value="TYPE3IMAPROT"/>
</dbReference>
<keyword evidence="5 7" id="KW-1133">Transmembrane helix</keyword>
<sequence length="678" mass="74038">MKARDLSVLFGVILIVAMLVVPLPTWLLSILIIINMSLALLVLLISMNMKEALEFSVFPSLLLLLTLFRLGLNVSTTRSILSHGEAGGVVETFGTFVVGGNIVVGMVVFLILVIIQFLVITKGAERVSEVAARFTLDAMPGKQMSIDADLNAGMISEVQARERREKVSGEADFYGAMDGATKFVKGDAIAGIIMVIINLIVGMVIGVMQQDLSFGESAARYSLLTVGDGLVSQIPALLISTATAIVVTRAASTGNLSGDINTQLLRYPSMLYIAAGTIFLLGIATPINDILTIPIAIGLALIGYMNSRLPNKELDDPALSEEEIETDELKSPESVVNLLTVDPIEFEFGYGLIPLADTNQGGDLLDRIVMIRRQLALELGLVIPIVRIRDNIQLQPNEYRVKIKGSEVAGGELLLDHYLAMSPGEEDDMVEGIDTIEPSFGLPAKWITEDAKEQAEIFGYTVVDPPSVVSTHLTEIIKKHAHELLGRQETQQLIDHLKESYPILVDEVTPNPLSIGEVQKVLAKLLKENLSIRNLPIIFETLADFGKMTSDMDLLTEYVRQALARQITVQFADDSGSLNVITLSGRIEKLIADGVQQTEHGNYLSIDPNDSQRILEATAQQVEQASFMQQSPVILCSPAVRMYVQQLLERYFPQIPVLSYNELEPSVEVQSTGVVTIE</sequence>
<keyword evidence="4 7" id="KW-0812">Transmembrane</keyword>
<feature type="transmembrane region" description="Helical" evidence="7">
    <location>
        <begin position="230"/>
        <end position="252"/>
    </location>
</feature>
<dbReference type="Gene3D" id="3.40.50.12790">
    <property type="entry name" value="FHIPEP family, domain 4"/>
    <property type="match status" value="1"/>
</dbReference>
<dbReference type="InterPro" id="IPR025505">
    <property type="entry name" value="FHIPEP_CS"/>
</dbReference>
<comment type="subcellular location">
    <subcellularLocation>
        <location evidence="1 7">Cell membrane</location>
        <topology evidence="1 7">Multi-pass membrane protein</topology>
    </subcellularLocation>
</comment>
<dbReference type="InterPro" id="IPR042196">
    <property type="entry name" value="FHIPEP_4"/>
</dbReference>
<evidence type="ECO:0000313" key="9">
    <source>
        <dbReference type="Proteomes" id="UP000076935"/>
    </source>
</evidence>
<dbReference type="Gene3D" id="3.40.30.60">
    <property type="entry name" value="FHIPEP family, domain 1"/>
    <property type="match status" value="1"/>
</dbReference>
<gene>
    <name evidence="7 8" type="primary">flhA</name>
    <name evidence="8" type="ORF">AWH49_00970</name>
</gene>